<protein>
    <submittedName>
        <fullName evidence="4">Phosphoglycerate dehydrogenase-like enzyme</fullName>
    </submittedName>
</protein>
<gene>
    <name evidence="4" type="ORF">J2S48_004833</name>
</gene>
<dbReference type="SUPFAM" id="SSF51735">
    <property type="entry name" value="NAD(P)-binding Rossmann-fold domains"/>
    <property type="match status" value="1"/>
</dbReference>
<keyword evidence="5" id="KW-1185">Reference proteome</keyword>
<dbReference type="PANTHER" id="PTHR10996">
    <property type="entry name" value="2-HYDROXYACID DEHYDROGENASE-RELATED"/>
    <property type="match status" value="1"/>
</dbReference>
<keyword evidence="1" id="KW-0560">Oxidoreductase</keyword>
<evidence type="ECO:0000259" key="3">
    <source>
        <dbReference type="Pfam" id="PF02826"/>
    </source>
</evidence>
<dbReference type="Gene3D" id="3.40.50.720">
    <property type="entry name" value="NAD(P)-binding Rossmann-like Domain"/>
    <property type="match status" value="2"/>
</dbReference>
<sequence>MEPLDVVLTMRPAALADRLLDDAARRRLAAVANVWPQVLEDLAAPEAATALERCDVLVTGWGAGFLTDAVMAAAPRLRAVVHTGGSATGLLGPAARERRMTLTDARAANGRPVAELSLALILLAGKQALPSARLYAERRAFIDREQAFPQAGNHGRRVGLVGASCIGRQTIELLRPFDLVVSVSDPYLTDDDAHRLGVRKVELDELMATSTVVSVHAPDIPETRQMIDARRLALLPDGATLINTARGALVDTDALVAELSTGRIDAVLDVTEPEPLPADHPLWSLPNVLLTPHVAGSMGNELSRLGDSAVAEIEALARR</sequence>
<comment type="caution">
    <text evidence="4">The sequence shown here is derived from an EMBL/GenBank/DDBJ whole genome shotgun (WGS) entry which is preliminary data.</text>
</comment>
<dbReference type="InterPro" id="IPR050223">
    <property type="entry name" value="D-isomer_2-hydroxyacid_DH"/>
</dbReference>
<evidence type="ECO:0000256" key="2">
    <source>
        <dbReference type="ARBA" id="ARBA00023027"/>
    </source>
</evidence>
<dbReference type="InterPro" id="IPR036291">
    <property type="entry name" value="NAD(P)-bd_dom_sf"/>
</dbReference>
<evidence type="ECO:0000313" key="4">
    <source>
        <dbReference type="EMBL" id="MDR7385318.1"/>
    </source>
</evidence>
<dbReference type="Pfam" id="PF02826">
    <property type="entry name" value="2-Hacid_dh_C"/>
    <property type="match status" value="1"/>
</dbReference>
<dbReference type="SUPFAM" id="SSF52283">
    <property type="entry name" value="Formate/glycerate dehydrogenase catalytic domain-like"/>
    <property type="match status" value="1"/>
</dbReference>
<organism evidence="4 5">
    <name type="scientific">Promicromonospora iranensis</name>
    <dbReference type="NCBI Taxonomy" id="1105144"/>
    <lineage>
        <taxon>Bacteria</taxon>
        <taxon>Bacillati</taxon>
        <taxon>Actinomycetota</taxon>
        <taxon>Actinomycetes</taxon>
        <taxon>Micrococcales</taxon>
        <taxon>Promicromonosporaceae</taxon>
        <taxon>Promicromonospora</taxon>
    </lineage>
</organism>
<proteinExistence type="predicted"/>
<reference evidence="4 5" key="1">
    <citation type="submission" date="2023-07" db="EMBL/GenBank/DDBJ databases">
        <title>Sequencing the genomes of 1000 actinobacteria strains.</title>
        <authorList>
            <person name="Klenk H.-P."/>
        </authorList>
    </citation>
    <scope>NUCLEOTIDE SEQUENCE [LARGE SCALE GENOMIC DNA]</scope>
    <source>
        <strain evidence="4 5">DSM 45554</strain>
    </source>
</reference>
<dbReference type="CDD" id="cd12167">
    <property type="entry name" value="2-Hacid_dh_8"/>
    <property type="match status" value="1"/>
</dbReference>
<dbReference type="InterPro" id="IPR006140">
    <property type="entry name" value="D-isomer_DH_NAD-bd"/>
</dbReference>
<feature type="domain" description="D-isomer specific 2-hydroxyacid dehydrogenase NAD-binding" evidence="3">
    <location>
        <begin position="119"/>
        <end position="295"/>
    </location>
</feature>
<evidence type="ECO:0000256" key="1">
    <source>
        <dbReference type="ARBA" id="ARBA00023002"/>
    </source>
</evidence>
<evidence type="ECO:0000313" key="5">
    <source>
        <dbReference type="Proteomes" id="UP001183585"/>
    </source>
</evidence>
<dbReference type="Proteomes" id="UP001183585">
    <property type="component" value="Unassembled WGS sequence"/>
</dbReference>
<name>A0ABU2CVI8_9MICO</name>
<dbReference type="RefSeq" id="WP_274995237.1">
    <property type="nucleotide sequence ID" value="NZ_JAJQQP010000009.1"/>
</dbReference>
<keyword evidence="2" id="KW-0520">NAD</keyword>
<dbReference type="EMBL" id="JAVDYE010000001">
    <property type="protein sequence ID" value="MDR7385318.1"/>
    <property type="molecule type" value="Genomic_DNA"/>
</dbReference>
<accession>A0ABU2CVI8</accession>
<dbReference type="PANTHER" id="PTHR10996:SF178">
    <property type="entry name" value="2-HYDROXYACID DEHYDROGENASE YGL185C-RELATED"/>
    <property type="match status" value="1"/>
</dbReference>